<sequence length="40" mass="4571">MSRRYNLAKVCGEVQPTFEKISCKETPHNRAHNAAMPLIE</sequence>
<evidence type="ECO:0000313" key="1">
    <source>
        <dbReference type="EMBL" id="JAH23656.1"/>
    </source>
</evidence>
<name>A0A0E9R3A5_ANGAN</name>
<proteinExistence type="predicted"/>
<accession>A0A0E9R3A5</accession>
<dbReference type="EMBL" id="GBXM01084921">
    <property type="protein sequence ID" value="JAH23656.1"/>
    <property type="molecule type" value="Transcribed_RNA"/>
</dbReference>
<protein>
    <submittedName>
        <fullName evidence="1">Uncharacterized protein</fullName>
    </submittedName>
</protein>
<reference evidence="1" key="1">
    <citation type="submission" date="2014-11" db="EMBL/GenBank/DDBJ databases">
        <authorList>
            <person name="Amaro Gonzalez C."/>
        </authorList>
    </citation>
    <scope>NUCLEOTIDE SEQUENCE</scope>
</reference>
<reference evidence="1" key="2">
    <citation type="journal article" date="2015" name="Fish Shellfish Immunol.">
        <title>Early steps in the European eel (Anguilla anguilla)-Vibrio vulnificus interaction in the gills: Role of the RtxA13 toxin.</title>
        <authorList>
            <person name="Callol A."/>
            <person name="Pajuelo D."/>
            <person name="Ebbesson L."/>
            <person name="Teles M."/>
            <person name="MacKenzie S."/>
            <person name="Amaro C."/>
        </authorList>
    </citation>
    <scope>NUCLEOTIDE SEQUENCE</scope>
</reference>
<dbReference type="AlphaFoldDB" id="A0A0E9R3A5"/>
<organism evidence="1">
    <name type="scientific">Anguilla anguilla</name>
    <name type="common">European freshwater eel</name>
    <name type="synonym">Muraena anguilla</name>
    <dbReference type="NCBI Taxonomy" id="7936"/>
    <lineage>
        <taxon>Eukaryota</taxon>
        <taxon>Metazoa</taxon>
        <taxon>Chordata</taxon>
        <taxon>Craniata</taxon>
        <taxon>Vertebrata</taxon>
        <taxon>Euteleostomi</taxon>
        <taxon>Actinopterygii</taxon>
        <taxon>Neopterygii</taxon>
        <taxon>Teleostei</taxon>
        <taxon>Anguilliformes</taxon>
        <taxon>Anguillidae</taxon>
        <taxon>Anguilla</taxon>
    </lineage>
</organism>